<feature type="region of interest" description="Disordered" evidence="1">
    <location>
        <begin position="225"/>
        <end position="244"/>
    </location>
</feature>
<feature type="transmembrane region" description="Helical" evidence="2">
    <location>
        <begin position="141"/>
        <end position="160"/>
    </location>
</feature>
<keyword evidence="4" id="KW-1185">Reference proteome</keyword>
<dbReference type="Proteomes" id="UP000000844">
    <property type="component" value="Chromosome"/>
</dbReference>
<evidence type="ECO:0000256" key="2">
    <source>
        <dbReference type="SAM" id="Phobius"/>
    </source>
</evidence>
<accession>D3Q151</accession>
<keyword evidence="2" id="KW-0472">Membrane</keyword>
<dbReference type="STRING" id="446470.Snas_4150"/>
<feature type="compositionally biased region" description="Basic residues" evidence="1">
    <location>
        <begin position="55"/>
        <end position="65"/>
    </location>
</feature>
<dbReference type="eggNOG" id="ENOG5031D67">
    <property type="taxonomic scope" value="Bacteria"/>
</dbReference>
<dbReference type="EMBL" id="CP001778">
    <property type="protein sequence ID" value="ADD43801.1"/>
    <property type="molecule type" value="Genomic_DNA"/>
</dbReference>
<dbReference type="KEGG" id="sna:Snas_4150"/>
<gene>
    <name evidence="3" type="ordered locus">Snas_4150</name>
</gene>
<dbReference type="OrthoDB" id="5194448at2"/>
<reference evidence="3 4" key="1">
    <citation type="journal article" date="2009" name="Stand. Genomic Sci.">
        <title>Complete genome sequence of Stackebrandtia nassauensis type strain (LLR-40K-21).</title>
        <authorList>
            <person name="Munk C."/>
            <person name="Lapidus A."/>
            <person name="Copeland A."/>
            <person name="Jando M."/>
            <person name="Mayilraj S."/>
            <person name="Glavina Del Rio T."/>
            <person name="Nolan M."/>
            <person name="Chen F."/>
            <person name="Lucas S."/>
            <person name="Tice H."/>
            <person name="Cheng J.F."/>
            <person name="Han C."/>
            <person name="Detter J.C."/>
            <person name="Bruce D."/>
            <person name="Goodwin L."/>
            <person name="Chain P."/>
            <person name="Pitluck S."/>
            <person name="Goker M."/>
            <person name="Ovchinikova G."/>
            <person name="Pati A."/>
            <person name="Ivanova N."/>
            <person name="Mavromatis K."/>
            <person name="Chen A."/>
            <person name="Palaniappan K."/>
            <person name="Land M."/>
            <person name="Hauser L."/>
            <person name="Chang Y.J."/>
            <person name="Jeffries C.D."/>
            <person name="Bristow J."/>
            <person name="Eisen J.A."/>
            <person name="Markowitz V."/>
            <person name="Hugenholtz P."/>
            <person name="Kyrpides N.C."/>
            <person name="Klenk H.P."/>
        </authorList>
    </citation>
    <scope>NUCLEOTIDE SEQUENCE [LARGE SCALE GENOMIC DNA]</scope>
    <source>
        <strain evidence="4">DSM 44728 / CIP 108903 / NRRL B-16338 / NBRC 102104 / LLR-40K-21</strain>
    </source>
</reference>
<dbReference type="Pfam" id="PF11241">
    <property type="entry name" value="DUF3043"/>
    <property type="match status" value="1"/>
</dbReference>
<protein>
    <recommendedName>
        <fullName evidence="5">DUF3043 domain-containing protein</fullName>
    </recommendedName>
</protein>
<keyword evidence="2" id="KW-1133">Transmembrane helix</keyword>
<dbReference type="AlphaFoldDB" id="D3Q151"/>
<feature type="compositionally biased region" description="Basic and acidic residues" evidence="1">
    <location>
        <begin position="38"/>
        <end position="54"/>
    </location>
</feature>
<name>D3Q151_STANL</name>
<organism evidence="3 4">
    <name type="scientific">Stackebrandtia nassauensis (strain DSM 44728 / CIP 108903 / NRRL B-16338 / NBRC 102104 / LLR-40K-21)</name>
    <dbReference type="NCBI Taxonomy" id="446470"/>
    <lineage>
        <taxon>Bacteria</taxon>
        <taxon>Bacillati</taxon>
        <taxon>Actinomycetota</taxon>
        <taxon>Actinomycetes</taxon>
        <taxon>Glycomycetales</taxon>
        <taxon>Glycomycetaceae</taxon>
        <taxon>Stackebrandtia</taxon>
    </lineage>
</organism>
<feature type="transmembrane region" description="Helical" evidence="2">
    <location>
        <begin position="166"/>
        <end position="186"/>
    </location>
</feature>
<evidence type="ECO:0000256" key="1">
    <source>
        <dbReference type="SAM" id="MobiDB-lite"/>
    </source>
</evidence>
<feature type="region of interest" description="Disordered" evidence="1">
    <location>
        <begin position="1"/>
        <end position="101"/>
    </location>
</feature>
<evidence type="ECO:0008006" key="5">
    <source>
        <dbReference type="Google" id="ProtNLM"/>
    </source>
</evidence>
<proteinExistence type="predicted"/>
<evidence type="ECO:0000313" key="3">
    <source>
        <dbReference type="EMBL" id="ADD43801.1"/>
    </source>
</evidence>
<keyword evidence="2" id="KW-0812">Transmembrane</keyword>
<dbReference type="HOGENOM" id="CLU_091328_0_0_11"/>
<sequence length="244" mass="28385">MWSGHDLPVSLVSVPALFKRKSRDESTEDVEQPESAVEDLRETKKVRDKSDPTPKRKQPSKKRPPKNPPKTYKEAREQAKAGKPTTKEAKRELAAERRAERLRVADGQDKGDPLFDQYHMPRDKGPERLLVRDVVDARFSIGQYFFIIAIVIMLFSNPAYGMIYDFVVFAWIAVLLLFVIDSVLLCRKVKRLVKKRFPKTTQRMGGLYWYAVSRSIMFKRMRMPKPRTRVNSKTPEEQLGKQFK</sequence>
<feature type="compositionally biased region" description="Basic and acidic residues" evidence="1">
    <location>
        <begin position="71"/>
        <end position="101"/>
    </location>
</feature>
<feature type="compositionally biased region" description="Basic and acidic residues" evidence="1">
    <location>
        <begin position="234"/>
        <end position="244"/>
    </location>
</feature>
<evidence type="ECO:0000313" key="4">
    <source>
        <dbReference type="Proteomes" id="UP000000844"/>
    </source>
</evidence>
<dbReference type="InterPro" id="IPR021403">
    <property type="entry name" value="DUF3043"/>
</dbReference>